<reference evidence="1 2" key="1">
    <citation type="submission" date="2024-10" db="EMBL/GenBank/DDBJ databases">
        <authorList>
            <person name="Yang X.-N."/>
        </authorList>
    </citation>
    <scope>NUCLEOTIDE SEQUENCE [LARGE SCALE GENOMIC DNA]</scope>
    <source>
        <strain evidence="1 2">CAU 1059</strain>
    </source>
</reference>
<protein>
    <recommendedName>
        <fullName evidence="3">Hpt domain-containing protein</fullName>
    </recommendedName>
</protein>
<evidence type="ECO:0000313" key="1">
    <source>
        <dbReference type="EMBL" id="MFH0253355.1"/>
    </source>
</evidence>
<proteinExistence type="predicted"/>
<sequence>MNMAAPGFANLVMAERLRDLSCALAAAAEDGDLVAVSRIDHELRSAVIALVGAASLVDDGAEARLVILGEALGAVRAASVLLKAAADAQPAAPRGTLVYLDAVRRQRTEV</sequence>
<evidence type="ECO:0008006" key="3">
    <source>
        <dbReference type="Google" id="ProtNLM"/>
    </source>
</evidence>
<keyword evidence="2" id="KW-1185">Reference proteome</keyword>
<gene>
    <name evidence="1" type="ORF">ACGRVM_05600</name>
</gene>
<comment type="caution">
    <text evidence="1">The sequence shown here is derived from an EMBL/GenBank/DDBJ whole genome shotgun (WGS) entry which is preliminary data.</text>
</comment>
<accession>A0ABW7I5A7</accession>
<dbReference type="RefSeq" id="WP_394624024.1">
    <property type="nucleotide sequence ID" value="NZ_JBIHMM010000001.1"/>
</dbReference>
<evidence type="ECO:0000313" key="2">
    <source>
        <dbReference type="Proteomes" id="UP001607157"/>
    </source>
</evidence>
<dbReference type="Proteomes" id="UP001607157">
    <property type="component" value="Unassembled WGS sequence"/>
</dbReference>
<organism evidence="1 2">
    <name type="scientific">Roseovarius aquimarinus</name>
    <dbReference type="NCBI Taxonomy" id="1229156"/>
    <lineage>
        <taxon>Bacteria</taxon>
        <taxon>Pseudomonadati</taxon>
        <taxon>Pseudomonadota</taxon>
        <taxon>Alphaproteobacteria</taxon>
        <taxon>Rhodobacterales</taxon>
        <taxon>Roseobacteraceae</taxon>
        <taxon>Roseovarius</taxon>
    </lineage>
</organism>
<name>A0ABW7I5A7_9RHOB</name>
<dbReference type="EMBL" id="JBIHMM010000001">
    <property type="protein sequence ID" value="MFH0253355.1"/>
    <property type="molecule type" value="Genomic_DNA"/>
</dbReference>